<gene>
    <name evidence="2" type="ORF">FPE_LOCUS783</name>
</gene>
<evidence type="ECO:0000259" key="1">
    <source>
        <dbReference type="SMART" id="SM01362"/>
    </source>
</evidence>
<dbReference type="Proteomes" id="UP000834106">
    <property type="component" value="Chromosome 1"/>
</dbReference>
<dbReference type="GO" id="GO:0000462">
    <property type="term" value="P:maturation of SSU-rRNA from tricistronic rRNA transcript (SSU-rRNA, 5.8S rRNA, LSU-rRNA)"/>
    <property type="evidence" value="ECO:0007669"/>
    <property type="project" value="TreeGrafter"/>
</dbReference>
<reference evidence="2" key="1">
    <citation type="submission" date="2023-05" db="EMBL/GenBank/DDBJ databases">
        <authorList>
            <person name="Huff M."/>
        </authorList>
    </citation>
    <scope>NUCLEOTIDE SEQUENCE</scope>
</reference>
<dbReference type="PANTHER" id="PTHR12858:SF1">
    <property type="entry name" value="PRE-RRNA-PROCESSING PROTEIN TSR1 HOMOLOG"/>
    <property type="match status" value="1"/>
</dbReference>
<dbReference type="GO" id="GO:0034511">
    <property type="term" value="F:U3 snoRNA binding"/>
    <property type="evidence" value="ECO:0007669"/>
    <property type="project" value="TreeGrafter"/>
</dbReference>
<dbReference type="AlphaFoldDB" id="A0AAD1YR48"/>
<dbReference type="EMBL" id="OU503036">
    <property type="protein sequence ID" value="CAI9753352.1"/>
    <property type="molecule type" value="Genomic_DNA"/>
</dbReference>
<dbReference type="PANTHER" id="PTHR12858">
    <property type="entry name" value="RIBOSOME BIOGENESIS PROTEIN"/>
    <property type="match status" value="1"/>
</dbReference>
<evidence type="ECO:0000313" key="2">
    <source>
        <dbReference type="EMBL" id="CAI9753352.1"/>
    </source>
</evidence>
<dbReference type="GO" id="GO:0000479">
    <property type="term" value="P:endonucleolytic cleavage of tricistronic rRNA transcript (SSU-rRNA, 5.8S rRNA, LSU-rRNA)"/>
    <property type="evidence" value="ECO:0007669"/>
    <property type="project" value="TreeGrafter"/>
</dbReference>
<dbReference type="GO" id="GO:0005525">
    <property type="term" value="F:GTP binding"/>
    <property type="evidence" value="ECO:0007669"/>
    <property type="project" value="TreeGrafter"/>
</dbReference>
<organism evidence="2 3">
    <name type="scientific">Fraxinus pennsylvanica</name>
    <dbReference type="NCBI Taxonomy" id="56036"/>
    <lineage>
        <taxon>Eukaryota</taxon>
        <taxon>Viridiplantae</taxon>
        <taxon>Streptophyta</taxon>
        <taxon>Embryophyta</taxon>
        <taxon>Tracheophyta</taxon>
        <taxon>Spermatophyta</taxon>
        <taxon>Magnoliopsida</taxon>
        <taxon>eudicotyledons</taxon>
        <taxon>Gunneridae</taxon>
        <taxon>Pentapetalae</taxon>
        <taxon>asterids</taxon>
        <taxon>lamiids</taxon>
        <taxon>Lamiales</taxon>
        <taxon>Oleaceae</taxon>
        <taxon>Oleeae</taxon>
        <taxon>Fraxinus</taxon>
    </lineage>
</organism>
<sequence>MERFLHAGRFSIASIYAPISFPSLPLIALKSERDDSIPTVAAVGSLKSIDPDRIILTKIILSGYPQRVSKKKATVRYMFHNPEDMRWFKVRTANTSPIEVWTKCGRRGRIKEPIGTHGAMKCVFNGFLQQHDTVCLSLYKRTYPKWPQYWFPLPST</sequence>
<accession>A0AAD1YR48</accession>
<name>A0AAD1YR48_9LAMI</name>
<proteinExistence type="predicted"/>
<evidence type="ECO:0000313" key="3">
    <source>
        <dbReference type="Proteomes" id="UP000834106"/>
    </source>
</evidence>
<dbReference type="InterPro" id="IPR007034">
    <property type="entry name" value="BMS1_TSR1_C"/>
</dbReference>
<dbReference type="GO" id="GO:0003924">
    <property type="term" value="F:GTPase activity"/>
    <property type="evidence" value="ECO:0007669"/>
    <property type="project" value="TreeGrafter"/>
</dbReference>
<protein>
    <recommendedName>
        <fullName evidence="1">Ribosome biogenesis protein BMS1/TSR1 C-terminal domain-containing protein</fullName>
    </recommendedName>
</protein>
<dbReference type="SMART" id="SM01362">
    <property type="entry name" value="DUF663"/>
    <property type="match status" value="1"/>
</dbReference>
<keyword evidence="3" id="KW-1185">Reference proteome</keyword>
<feature type="domain" description="Ribosome biogenesis protein BMS1/TSR1 C-terminal" evidence="1">
    <location>
        <begin position="1"/>
        <end position="142"/>
    </location>
</feature>
<dbReference type="InterPro" id="IPR039761">
    <property type="entry name" value="Bms1/Tsr1"/>
</dbReference>
<dbReference type="GO" id="GO:0030688">
    <property type="term" value="C:preribosome, small subunit precursor"/>
    <property type="evidence" value="ECO:0007669"/>
    <property type="project" value="TreeGrafter"/>
</dbReference>
<dbReference type="Pfam" id="PF04950">
    <property type="entry name" value="RIBIOP_C"/>
    <property type="match status" value="1"/>
</dbReference>